<accession>A0A9D3UFB1</accession>
<protein>
    <submittedName>
        <fullName evidence="2">Uncharacterized protein</fullName>
    </submittedName>
</protein>
<evidence type="ECO:0000256" key="1">
    <source>
        <dbReference type="SAM" id="MobiDB-lite"/>
    </source>
</evidence>
<dbReference type="Proteomes" id="UP000828251">
    <property type="component" value="Unassembled WGS sequence"/>
</dbReference>
<sequence>MDLTLVPPLPKEPTPSTFHSVSLSSPLGPIPILSSSSGLHALTNVDMDFNVLNHFWTKWEEFQKKWKEWDNLLFPPEPKPTTHAPIEEASDKEEEDLEGTAISQLRTMFKFSFFLY</sequence>
<gene>
    <name evidence="2" type="ORF">J1N35_041209</name>
</gene>
<name>A0A9D3UFB1_9ROSI</name>
<dbReference type="AlphaFoldDB" id="A0A9D3UFB1"/>
<evidence type="ECO:0000313" key="2">
    <source>
        <dbReference type="EMBL" id="KAH1039466.1"/>
    </source>
</evidence>
<feature type="region of interest" description="Disordered" evidence="1">
    <location>
        <begin position="75"/>
        <end position="98"/>
    </location>
</feature>
<comment type="caution">
    <text evidence="2">The sequence shown here is derived from an EMBL/GenBank/DDBJ whole genome shotgun (WGS) entry which is preliminary data.</text>
</comment>
<reference evidence="2 3" key="1">
    <citation type="journal article" date="2021" name="Plant Biotechnol. J.">
        <title>Multi-omics assisted identification of the key and species-specific regulatory components of drought-tolerant mechanisms in Gossypium stocksii.</title>
        <authorList>
            <person name="Yu D."/>
            <person name="Ke L."/>
            <person name="Zhang D."/>
            <person name="Wu Y."/>
            <person name="Sun Y."/>
            <person name="Mei J."/>
            <person name="Sun J."/>
            <person name="Sun Y."/>
        </authorList>
    </citation>
    <scope>NUCLEOTIDE SEQUENCE [LARGE SCALE GENOMIC DNA]</scope>
    <source>
        <strain evidence="3">cv. E1</strain>
        <tissue evidence="2">Leaf</tissue>
    </source>
</reference>
<dbReference type="EMBL" id="JAIQCV010000012">
    <property type="protein sequence ID" value="KAH1039466.1"/>
    <property type="molecule type" value="Genomic_DNA"/>
</dbReference>
<feature type="compositionally biased region" description="Acidic residues" evidence="1">
    <location>
        <begin position="88"/>
        <end position="98"/>
    </location>
</feature>
<keyword evidence="3" id="KW-1185">Reference proteome</keyword>
<evidence type="ECO:0000313" key="3">
    <source>
        <dbReference type="Proteomes" id="UP000828251"/>
    </source>
</evidence>
<proteinExistence type="predicted"/>
<organism evidence="2 3">
    <name type="scientific">Gossypium stocksii</name>
    <dbReference type="NCBI Taxonomy" id="47602"/>
    <lineage>
        <taxon>Eukaryota</taxon>
        <taxon>Viridiplantae</taxon>
        <taxon>Streptophyta</taxon>
        <taxon>Embryophyta</taxon>
        <taxon>Tracheophyta</taxon>
        <taxon>Spermatophyta</taxon>
        <taxon>Magnoliopsida</taxon>
        <taxon>eudicotyledons</taxon>
        <taxon>Gunneridae</taxon>
        <taxon>Pentapetalae</taxon>
        <taxon>rosids</taxon>
        <taxon>malvids</taxon>
        <taxon>Malvales</taxon>
        <taxon>Malvaceae</taxon>
        <taxon>Malvoideae</taxon>
        <taxon>Gossypium</taxon>
    </lineage>
</organism>